<feature type="region of interest" description="Disordered" evidence="1">
    <location>
        <begin position="414"/>
        <end position="444"/>
    </location>
</feature>
<evidence type="ECO:0000313" key="5">
    <source>
        <dbReference type="Proteomes" id="UP000008810"/>
    </source>
</evidence>
<organism evidence="3">
    <name type="scientific">Brachypodium distachyon</name>
    <name type="common">Purple false brome</name>
    <name type="synonym">Trachynia distachya</name>
    <dbReference type="NCBI Taxonomy" id="15368"/>
    <lineage>
        <taxon>Eukaryota</taxon>
        <taxon>Viridiplantae</taxon>
        <taxon>Streptophyta</taxon>
        <taxon>Embryophyta</taxon>
        <taxon>Tracheophyta</taxon>
        <taxon>Spermatophyta</taxon>
        <taxon>Magnoliopsida</taxon>
        <taxon>Liliopsida</taxon>
        <taxon>Poales</taxon>
        <taxon>Poaceae</taxon>
        <taxon>BOP clade</taxon>
        <taxon>Pooideae</taxon>
        <taxon>Stipodae</taxon>
        <taxon>Brachypodieae</taxon>
        <taxon>Brachypodium</taxon>
    </lineage>
</organism>
<sequence length="596" mass="64702">MAQLPRPAASVKNPAARADALDVDGSDLRHDALSSLPLLRPCTTSHQRSSRRRIPGPASAVHDAMRLRSPLSSVPAVLADGQAADTDFLLDPWIRALRELGDDRAWQQPGIAEIRRERALVRARQVVGMVTLCTPNGFGDLVLNLKDPSGTIDASVHKKVLSNGNLCKGLSVGSVIVLKQVAVLRPSRTVCYLNVTQKNVEMVLQKDSDFPFEQVVSPSNSVRQSQQPAKCNEARRAEASEGTTAILNKISRTKDGRMVDIFCDNGGALNAVNSGILRMDKDNHGVENHHEKQLEQMHPSPPRMNLPGYSTSQQLQRIINSMKPTNCQLKQGGSSPKHGIRSEAETSTNDIMRKLTGGQTMVPSSKEIPVVEASHCNCGTPDSSNKASRMDTDASSEKHQEIGLQKMVERNCSKHVSNSNSDEHQLRNPSAKTRSSQPIIGGSSAMSGSGYCTASCTENLTGLADDEWMLPSNKRLKSDAVVSYGKDARMDFNIGTLSMDTETKYGLENSLTIGLDDIAEDLHDDHTSTRKVEHQQKDFHAANAGTPQPTQENRSMSATSATGIGGTLPSNPKKLVTVASVAEWTDEQLSELFIDY</sequence>
<dbReference type="InterPro" id="IPR058570">
    <property type="entry name" value="HROB_OB"/>
</dbReference>
<feature type="domain" description="Homologous recombination OB-fold protein OB-fold" evidence="2">
    <location>
        <begin position="122"/>
        <end position="206"/>
    </location>
</feature>
<feature type="region of interest" description="Disordered" evidence="1">
    <location>
        <begin position="328"/>
        <end position="347"/>
    </location>
</feature>
<gene>
    <name evidence="4" type="primary">LOC104582271</name>
    <name evidence="3" type="ORF">BRADI_1g53132v3</name>
</gene>
<dbReference type="GO" id="GO:0000725">
    <property type="term" value="P:recombinational repair"/>
    <property type="evidence" value="ECO:0007669"/>
    <property type="project" value="InterPro"/>
</dbReference>
<evidence type="ECO:0000313" key="3">
    <source>
        <dbReference type="EMBL" id="PNT76768.1"/>
    </source>
</evidence>
<dbReference type="Pfam" id="PF15072">
    <property type="entry name" value="HROB"/>
    <property type="match status" value="1"/>
</dbReference>
<dbReference type="OrthoDB" id="550780at2759"/>
<dbReference type="ExpressionAtlas" id="A0A2K2DR58">
    <property type="expression patterns" value="baseline"/>
</dbReference>
<dbReference type="STRING" id="15368.A0A2K2DR58"/>
<dbReference type="RefSeq" id="XP_024316613.1">
    <property type="nucleotide sequence ID" value="XM_024460845.1"/>
</dbReference>
<dbReference type="EMBL" id="CM000880">
    <property type="protein sequence ID" value="PNT76768.1"/>
    <property type="molecule type" value="Genomic_DNA"/>
</dbReference>
<feature type="compositionally biased region" description="Polar residues" evidence="1">
    <location>
        <begin position="545"/>
        <end position="562"/>
    </location>
</feature>
<name>A0A2K2DR58_BRADI</name>
<feature type="compositionally biased region" description="Polar residues" evidence="1">
    <location>
        <begin position="427"/>
        <end position="438"/>
    </location>
</feature>
<dbReference type="AlphaFoldDB" id="A0A2K2DR58"/>
<feature type="compositionally biased region" description="Basic and acidic residues" evidence="1">
    <location>
        <begin position="388"/>
        <end position="402"/>
    </location>
</feature>
<evidence type="ECO:0000313" key="4">
    <source>
        <dbReference type="EnsemblPlants" id="PNT76768"/>
    </source>
</evidence>
<dbReference type="EnsemblPlants" id="PNT76768">
    <property type="protein sequence ID" value="PNT76768"/>
    <property type="gene ID" value="BRADI_1g53132v3"/>
</dbReference>
<proteinExistence type="predicted"/>
<accession>A0A2K2DR58</accession>
<evidence type="ECO:0000259" key="2">
    <source>
        <dbReference type="Pfam" id="PF15072"/>
    </source>
</evidence>
<reference evidence="3 4" key="1">
    <citation type="journal article" date="2010" name="Nature">
        <title>Genome sequencing and analysis of the model grass Brachypodium distachyon.</title>
        <authorList>
            <consortium name="International Brachypodium Initiative"/>
        </authorList>
    </citation>
    <scope>NUCLEOTIDE SEQUENCE [LARGE SCALE GENOMIC DNA]</scope>
    <source>
        <strain evidence="3">Bd21</strain>
        <strain evidence="4">cv. Bd21</strain>
    </source>
</reference>
<dbReference type="Gramene" id="PNT76768">
    <property type="protein sequence ID" value="PNT76768"/>
    <property type="gene ID" value="BRADI_1g53132v3"/>
</dbReference>
<protein>
    <recommendedName>
        <fullName evidence="2">Homologous recombination OB-fold protein OB-fold domain-containing protein</fullName>
    </recommendedName>
</protein>
<keyword evidence="5" id="KW-1185">Reference proteome</keyword>
<dbReference type="PANTHER" id="PTHR14523">
    <property type="entry name" value="UNCHARACTERIZED PROTEIN C17ORF53 HOMOLOG"/>
    <property type="match status" value="1"/>
</dbReference>
<dbReference type="InterPro" id="IPR028045">
    <property type="entry name" value="HROB"/>
</dbReference>
<reference evidence="4" key="3">
    <citation type="submission" date="2018-08" db="UniProtKB">
        <authorList>
            <consortium name="EnsemblPlants"/>
        </authorList>
    </citation>
    <scope>IDENTIFICATION</scope>
    <source>
        <strain evidence="4">cv. Bd21</strain>
    </source>
</reference>
<dbReference type="GeneID" id="104582271"/>
<evidence type="ECO:0000256" key="1">
    <source>
        <dbReference type="SAM" id="MobiDB-lite"/>
    </source>
</evidence>
<dbReference type="PANTHER" id="PTHR14523:SF1">
    <property type="entry name" value="HOMOLOGOUS RECOMBINATION OB-FOLD PROTEIN"/>
    <property type="match status" value="1"/>
</dbReference>
<dbReference type="Proteomes" id="UP000008810">
    <property type="component" value="Chromosome 1"/>
</dbReference>
<feature type="region of interest" description="Disordered" evidence="1">
    <location>
        <begin position="540"/>
        <end position="566"/>
    </location>
</feature>
<feature type="region of interest" description="Disordered" evidence="1">
    <location>
        <begin position="376"/>
        <end position="402"/>
    </location>
</feature>
<reference evidence="3" key="2">
    <citation type="submission" date="2017-06" db="EMBL/GenBank/DDBJ databases">
        <title>WGS assembly of Brachypodium distachyon.</title>
        <authorList>
            <consortium name="The International Brachypodium Initiative"/>
            <person name="Lucas S."/>
            <person name="Harmon-Smith M."/>
            <person name="Lail K."/>
            <person name="Tice H."/>
            <person name="Grimwood J."/>
            <person name="Bruce D."/>
            <person name="Barry K."/>
            <person name="Shu S."/>
            <person name="Lindquist E."/>
            <person name="Wang M."/>
            <person name="Pitluck S."/>
            <person name="Vogel J.P."/>
            <person name="Garvin D.F."/>
            <person name="Mockler T.C."/>
            <person name="Schmutz J."/>
            <person name="Rokhsar D."/>
            <person name="Bevan M.W."/>
        </authorList>
    </citation>
    <scope>NUCLEOTIDE SEQUENCE</scope>
    <source>
        <strain evidence="3">Bd21</strain>
    </source>
</reference>